<keyword evidence="17" id="KW-1208">Phospholipid metabolism</keyword>
<keyword evidence="11 18" id="KW-0812">Transmembrane</keyword>
<keyword evidence="14" id="KW-0443">Lipid metabolism</keyword>
<keyword evidence="12 18" id="KW-0548">Nucleotidyltransferase</keyword>
<evidence type="ECO:0000256" key="1">
    <source>
        <dbReference type="ARBA" id="ARBA00001698"/>
    </source>
</evidence>
<protein>
    <recommendedName>
        <fullName evidence="7 18">Phosphatidate cytidylyltransferase</fullName>
        <ecNumber evidence="6 18">2.7.7.41</ecNumber>
    </recommendedName>
</protein>
<comment type="pathway">
    <text evidence="3 18">Phospholipid metabolism; CDP-diacylglycerol biosynthesis; CDP-diacylglycerol from sn-glycerol 3-phosphate: step 3/3.</text>
</comment>
<accession>A0ABY6DC66</accession>
<comment type="subcellular location">
    <subcellularLocation>
        <location evidence="2">Cell membrane</location>
        <topology evidence="2">Multi-pass membrane protein</topology>
    </subcellularLocation>
</comment>
<evidence type="ECO:0000256" key="12">
    <source>
        <dbReference type="ARBA" id="ARBA00022695"/>
    </source>
</evidence>
<evidence type="ECO:0000256" key="10">
    <source>
        <dbReference type="ARBA" id="ARBA00022679"/>
    </source>
</evidence>
<dbReference type="PROSITE" id="PS01315">
    <property type="entry name" value="CDS"/>
    <property type="match status" value="1"/>
</dbReference>
<organism evidence="20 21">
    <name type="scientific">Roseovarius pelagicus</name>
    <dbReference type="NCBI Taxonomy" id="2980108"/>
    <lineage>
        <taxon>Bacteria</taxon>
        <taxon>Pseudomonadati</taxon>
        <taxon>Pseudomonadota</taxon>
        <taxon>Alphaproteobacteria</taxon>
        <taxon>Rhodobacterales</taxon>
        <taxon>Roseobacteraceae</taxon>
        <taxon>Roseovarius</taxon>
    </lineage>
</organism>
<keyword evidence="10 18" id="KW-0808">Transferase</keyword>
<evidence type="ECO:0000256" key="17">
    <source>
        <dbReference type="ARBA" id="ARBA00023264"/>
    </source>
</evidence>
<keyword evidence="21" id="KW-1185">Reference proteome</keyword>
<evidence type="ECO:0000256" key="18">
    <source>
        <dbReference type="RuleBase" id="RU003938"/>
    </source>
</evidence>
<feature type="transmembrane region" description="Helical" evidence="19">
    <location>
        <begin position="68"/>
        <end position="96"/>
    </location>
</feature>
<keyword evidence="9" id="KW-0444">Lipid biosynthesis</keyword>
<feature type="transmembrane region" description="Helical" evidence="19">
    <location>
        <begin position="171"/>
        <end position="204"/>
    </location>
</feature>
<dbReference type="Proteomes" id="UP001064087">
    <property type="component" value="Chromosome"/>
</dbReference>
<evidence type="ECO:0000256" key="16">
    <source>
        <dbReference type="ARBA" id="ARBA00023209"/>
    </source>
</evidence>
<comment type="pathway">
    <text evidence="4">Lipid metabolism.</text>
</comment>
<comment type="similarity">
    <text evidence="5 18">Belongs to the CDS family.</text>
</comment>
<dbReference type="PANTHER" id="PTHR46382:SF1">
    <property type="entry name" value="PHOSPHATIDATE CYTIDYLYLTRANSFERASE"/>
    <property type="match status" value="1"/>
</dbReference>
<dbReference type="RefSeq" id="WP_165192150.1">
    <property type="nucleotide sequence ID" value="NZ_CP106738.1"/>
</dbReference>
<dbReference type="EMBL" id="CP106738">
    <property type="protein sequence ID" value="UXX83722.1"/>
    <property type="molecule type" value="Genomic_DNA"/>
</dbReference>
<dbReference type="EC" id="2.7.7.41" evidence="6 18"/>
<feature type="transmembrane region" description="Helical" evidence="19">
    <location>
        <begin position="241"/>
        <end position="261"/>
    </location>
</feature>
<feature type="transmembrane region" description="Helical" evidence="19">
    <location>
        <begin position="129"/>
        <end position="150"/>
    </location>
</feature>
<evidence type="ECO:0000256" key="2">
    <source>
        <dbReference type="ARBA" id="ARBA00004651"/>
    </source>
</evidence>
<keyword evidence="15 19" id="KW-0472">Membrane</keyword>
<evidence type="ECO:0000256" key="11">
    <source>
        <dbReference type="ARBA" id="ARBA00022692"/>
    </source>
</evidence>
<evidence type="ECO:0000313" key="20">
    <source>
        <dbReference type="EMBL" id="UXX83722.1"/>
    </source>
</evidence>
<evidence type="ECO:0000256" key="4">
    <source>
        <dbReference type="ARBA" id="ARBA00005189"/>
    </source>
</evidence>
<evidence type="ECO:0000313" key="21">
    <source>
        <dbReference type="Proteomes" id="UP001064087"/>
    </source>
</evidence>
<comment type="catalytic activity">
    <reaction evidence="1 18">
        <text>a 1,2-diacyl-sn-glycero-3-phosphate + CTP + H(+) = a CDP-1,2-diacyl-sn-glycerol + diphosphate</text>
        <dbReference type="Rhea" id="RHEA:16229"/>
        <dbReference type="ChEBI" id="CHEBI:15378"/>
        <dbReference type="ChEBI" id="CHEBI:33019"/>
        <dbReference type="ChEBI" id="CHEBI:37563"/>
        <dbReference type="ChEBI" id="CHEBI:58332"/>
        <dbReference type="ChEBI" id="CHEBI:58608"/>
        <dbReference type="EC" id="2.7.7.41"/>
    </reaction>
</comment>
<dbReference type="GO" id="GO:0016779">
    <property type="term" value="F:nucleotidyltransferase activity"/>
    <property type="evidence" value="ECO:0007669"/>
    <property type="project" value="UniProtKB-KW"/>
</dbReference>
<dbReference type="PANTHER" id="PTHR46382">
    <property type="entry name" value="PHOSPHATIDATE CYTIDYLYLTRANSFERASE"/>
    <property type="match status" value="1"/>
</dbReference>
<keyword evidence="8" id="KW-1003">Cell membrane</keyword>
<evidence type="ECO:0000256" key="5">
    <source>
        <dbReference type="ARBA" id="ARBA00010185"/>
    </source>
</evidence>
<reference evidence="20" key="1">
    <citation type="submission" date="2022-10" db="EMBL/GenBank/DDBJ databases">
        <title>Roseovarius pelagicus sp. nov., isolated from Arctic seawater.</title>
        <authorList>
            <person name="Hong Y.W."/>
            <person name="Hwang C.Y."/>
        </authorList>
    </citation>
    <scope>NUCLEOTIDE SEQUENCE</scope>
    <source>
        <strain evidence="20">HL-MP18</strain>
    </source>
</reference>
<feature type="transmembrane region" description="Helical" evidence="19">
    <location>
        <begin position="103"/>
        <end position="123"/>
    </location>
</feature>
<evidence type="ECO:0000256" key="3">
    <source>
        <dbReference type="ARBA" id="ARBA00005119"/>
    </source>
</evidence>
<keyword evidence="13 19" id="KW-1133">Transmembrane helix</keyword>
<name>A0ABY6DC66_9RHOB</name>
<evidence type="ECO:0000256" key="6">
    <source>
        <dbReference type="ARBA" id="ARBA00012487"/>
    </source>
</evidence>
<keyword evidence="16" id="KW-0594">Phospholipid biosynthesis</keyword>
<evidence type="ECO:0000256" key="9">
    <source>
        <dbReference type="ARBA" id="ARBA00022516"/>
    </source>
</evidence>
<evidence type="ECO:0000256" key="15">
    <source>
        <dbReference type="ARBA" id="ARBA00023136"/>
    </source>
</evidence>
<feature type="transmembrane region" description="Helical" evidence="19">
    <location>
        <begin position="21"/>
        <end position="48"/>
    </location>
</feature>
<evidence type="ECO:0000256" key="8">
    <source>
        <dbReference type="ARBA" id="ARBA00022475"/>
    </source>
</evidence>
<proteinExistence type="inferred from homology"/>
<evidence type="ECO:0000256" key="14">
    <source>
        <dbReference type="ARBA" id="ARBA00023098"/>
    </source>
</evidence>
<dbReference type="InterPro" id="IPR000374">
    <property type="entry name" value="PC_trans"/>
</dbReference>
<evidence type="ECO:0000256" key="19">
    <source>
        <dbReference type="SAM" id="Phobius"/>
    </source>
</evidence>
<evidence type="ECO:0000256" key="13">
    <source>
        <dbReference type="ARBA" id="ARBA00022989"/>
    </source>
</evidence>
<gene>
    <name evidence="20" type="ORF">N7U68_03360</name>
</gene>
<evidence type="ECO:0000256" key="7">
    <source>
        <dbReference type="ARBA" id="ARBA00019373"/>
    </source>
</evidence>
<dbReference type="Pfam" id="PF01148">
    <property type="entry name" value="CTP_transf_1"/>
    <property type="match status" value="1"/>
</dbReference>
<sequence length="262" mass="27304">MSNTARWSDLGPRVISAVVMLAIGAVALWLGGYVFAVGVWVIGALMIWELVRMLAPDARGAPVRLALVSGGALVLAWLLPGMLVLPLLIGAAIVGAGQLPRDWVRYACFAAAILLACHAMVMLREVAGLAWILWVICVVIASDVAGYFVGKTLGGRKFWPRISPKKTWSGTIGGWVAAALVGFIFGAVTGAGVLLAPISVLIAFAGQMGDIWESAIKRHAGVKDSSNLIPGHGGVLDRFDAMLGAALAASLLWGLSLMPGLA</sequence>